<evidence type="ECO:0000313" key="1">
    <source>
        <dbReference type="EMBL" id="CAK5076233.1"/>
    </source>
</evidence>
<comment type="caution">
    <text evidence="1">The sequence shown here is derived from an EMBL/GenBank/DDBJ whole genome shotgun (WGS) entry which is preliminary data.</text>
</comment>
<name>A0ACB0ZBC9_MELEN</name>
<gene>
    <name evidence="1" type="ORF">MENTE1834_LOCUS23095</name>
</gene>
<keyword evidence="2" id="KW-1185">Reference proteome</keyword>
<evidence type="ECO:0000313" key="2">
    <source>
        <dbReference type="Proteomes" id="UP001497535"/>
    </source>
</evidence>
<dbReference type="Proteomes" id="UP001497535">
    <property type="component" value="Unassembled WGS sequence"/>
</dbReference>
<dbReference type="EMBL" id="CAVMJV010000030">
    <property type="protein sequence ID" value="CAK5076233.1"/>
    <property type="molecule type" value="Genomic_DNA"/>
</dbReference>
<organism evidence="1 2">
    <name type="scientific">Meloidogyne enterolobii</name>
    <name type="common">Root-knot nematode worm</name>
    <name type="synonym">Meloidogyne mayaguensis</name>
    <dbReference type="NCBI Taxonomy" id="390850"/>
    <lineage>
        <taxon>Eukaryota</taxon>
        <taxon>Metazoa</taxon>
        <taxon>Ecdysozoa</taxon>
        <taxon>Nematoda</taxon>
        <taxon>Chromadorea</taxon>
        <taxon>Rhabditida</taxon>
        <taxon>Tylenchina</taxon>
        <taxon>Tylenchomorpha</taxon>
        <taxon>Tylenchoidea</taxon>
        <taxon>Meloidogynidae</taxon>
        <taxon>Meloidogyninae</taxon>
        <taxon>Meloidogyne</taxon>
    </lineage>
</organism>
<protein>
    <submittedName>
        <fullName evidence="1">Uncharacterized protein</fullName>
    </submittedName>
</protein>
<sequence length="244" mass="29067">MEHQEIIAAQSITTYSNVKCLALQLPKFIESKNDVKIVYYYLNKFFNCSFEYGNFGTFIFNPELIQLLFGNAKQLYIYKCFLSSTEHNIENLLQFTSNYLACQTLRIYFLLKKDIMEEYKNILFKILTKGDNFEEIQLDLRHSYGPDLANSPFKNITLLYQNIVEYIATSRDCSKMVPVIILRYYRPTNLQLNERAEKVEIEQRTYTKYTKYQITNIYNPKVRFSFTVSEMEKDLWTCIDIRKV</sequence>
<reference evidence="1" key="1">
    <citation type="submission" date="2023-11" db="EMBL/GenBank/DDBJ databases">
        <authorList>
            <person name="Poullet M."/>
        </authorList>
    </citation>
    <scope>NUCLEOTIDE SEQUENCE</scope>
    <source>
        <strain evidence="1">E1834</strain>
    </source>
</reference>
<proteinExistence type="predicted"/>
<accession>A0ACB0ZBC9</accession>